<feature type="domain" description="DUF3298" evidence="1">
    <location>
        <begin position="189"/>
        <end position="258"/>
    </location>
</feature>
<dbReference type="InterPro" id="IPR037126">
    <property type="entry name" value="PdaC/RsiV-like_sf"/>
</dbReference>
<dbReference type="InterPro" id="IPR025303">
    <property type="entry name" value="PdaC"/>
</dbReference>
<name>A0ABT8L4C5_9BACT</name>
<dbReference type="Pfam" id="PF13739">
    <property type="entry name" value="PdaC"/>
    <property type="match status" value="1"/>
</dbReference>
<gene>
    <name evidence="3" type="ORF">QQ020_06325</name>
</gene>
<dbReference type="InterPro" id="IPR021729">
    <property type="entry name" value="DUF3298"/>
</dbReference>
<dbReference type="PROSITE" id="PS51257">
    <property type="entry name" value="PROKAR_LIPOPROTEIN"/>
    <property type="match status" value="1"/>
</dbReference>
<proteinExistence type="predicted"/>
<dbReference type="Gene3D" id="3.90.640.20">
    <property type="entry name" value="Heat-shock cognate protein, ATPase"/>
    <property type="match status" value="1"/>
</dbReference>
<dbReference type="Pfam" id="PF11738">
    <property type="entry name" value="DUF3298"/>
    <property type="match status" value="1"/>
</dbReference>
<protein>
    <submittedName>
        <fullName evidence="3">DUF3298 and DUF4163 domain-containing protein</fullName>
    </submittedName>
</protein>
<accession>A0ABT8L4C5</accession>
<dbReference type="RefSeq" id="WP_346756985.1">
    <property type="nucleotide sequence ID" value="NZ_JAUJEB010000001.1"/>
</dbReference>
<evidence type="ECO:0000259" key="1">
    <source>
        <dbReference type="Pfam" id="PF11738"/>
    </source>
</evidence>
<feature type="domain" description="Deacetylase PdaC" evidence="2">
    <location>
        <begin position="60"/>
        <end position="162"/>
    </location>
</feature>
<reference evidence="3" key="1">
    <citation type="submission" date="2023-06" db="EMBL/GenBank/DDBJ databases">
        <title>Genomic of Agaribacillus aureum.</title>
        <authorList>
            <person name="Wang G."/>
        </authorList>
    </citation>
    <scope>NUCLEOTIDE SEQUENCE</scope>
    <source>
        <strain evidence="3">BMA12</strain>
    </source>
</reference>
<evidence type="ECO:0000313" key="4">
    <source>
        <dbReference type="Proteomes" id="UP001172083"/>
    </source>
</evidence>
<comment type="caution">
    <text evidence="3">The sequence shown here is derived from an EMBL/GenBank/DDBJ whole genome shotgun (WGS) entry which is preliminary data.</text>
</comment>
<evidence type="ECO:0000259" key="2">
    <source>
        <dbReference type="Pfam" id="PF13739"/>
    </source>
</evidence>
<organism evidence="3 4">
    <name type="scientific">Agaribacillus aureus</name>
    <dbReference type="NCBI Taxonomy" id="3051825"/>
    <lineage>
        <taxon>Bacteria</taxon>
        <taxon>Pseudomonadati</taxon>
        <taxon>Bacteroidota</taxon>
        <taxon>Cytophagia</taxon>
        <taxon>Cytophagales</taxon>
        <taxon>Splendidivirgaceae</taxon>
        <taxon>Agaribacillus</taxon>
    </lineage>
</organism>
<dbReference type="Proteomes" id="UP001172083">
    <property type="component" value="Unassembled WGS sequence"/>
</dbReference>
<dbReference type="Gene3D" id="3.30.565.40">
    <property type="entry name" value="Fervidobacterium nodosum Rt17-B1 like"/>
    <property type="match status" value="1"/>
</dbReference>
<evidence type="ECO:0000313" key="3">
    <source>
        <dbReference type="EMBL" id="MDN5211655.1"/>
    </source>
</evidence>
<sequence>MRSLAIFSILIISIVSFSCTDSSNKNNDEKIVDEAVDGVVVYTAKSIRDEDPACSDAPEHCAKIIINFPEITDVPATLNKERLNKEIKKAILASALNPEGKLNSIDKACKLFLADFADFKKAMQQQVPAWSIEIDVEVINNDNNYLSLQVNENSYMGGAHPNQFTSFLNFDSRTGEKINLKALIKDTGKLEVLAEQAFRKTKKLADAENLSEAGYFFEEGKFKISDNFGISQGKLLLYYNSYEIAPYSLGPTLLQLPLEKVL</sequence>
<dbReference type="EMBL" id="JAUJEB010000001">
    <property type="protein sequence ID" value="MDN5211655.1"/>
    <property type="molecule type" value="Genomic_DNA"/>
</dbReference>
<keyword evidence="4" id="KW-1185">Reference proteome</keyword>